<evidence type="ECO:0000313" key="2">
    <source>
        <dbReference type="EMBL" id="RED59246.1"/>
    </source>
</evidence>
<protein>
    <submittedName>
        <fullName evidence="2">Uncharacterized protein</fullName>
    </submittedName>
</protein>
<comment type="caution">
    <text evidence="2">The sequence shown here is derived from an EMBL/GenBank/DDBJ whole genome shotgun (WGS) entry which is preliminary data.</text>
</comment>
<gene>
    <name evidence="2" type="ORF">DFP95_10785</name>
</gene>
<reference evidence="2 3" key="1">
    <citation type="submission" date="2018-07" db="EMBL/GenBank/DDBJ databases">
        <title>Genomic Encyclopedia of Type Strains, Phase III (KMG-III): the genomes of soil and plant-associated and newly described type strains.</title>
        <authorList>
            <person name="Whitman W."/>
        </authorList>
    </citation>
    <scope>NUCLEOTIDE SEQUENCE [LARGE SCALE GENOMIC DNA]</scope>
    <source>
        <strain evidence="2 3">CECT 8236</strain>
    </source>
</reference>
<proteinExistence type="predicted"/>
<feature type="transmembrane region" description="Helical" evidence="1">
    <location>
        <begin position="6"/>
        <end position="23"/>
    </location>
</feature>
<dbReference type="EMBL" id="QRDY01000007">
    <property type="protein sequence ID" value="RED59246.1"/>
    <property type="molecule type" value="Genomic_DNA"/>
</dbReference>
<sequence>MLEVLVFFAVVALVGLVFVIVLPKLTRSSNVRETDED</sequence>
<dbReference type="AlphaFoldDB" id="A0A3D9IDF0"/>
<keyword evidence="1" id="KW-0812">Transmembrane</keyword>
<organism evidence="2 3">
    <name type="scientific">Cohnella lupini</name>
    <dbReference type="NCBI Taxonomy" id="1294267"/>
    <lineage>
        <taxon>Bacteria</taxon>
        <taxon>Bacillati</taxon>
        <taxon>Bacillota</taxon>
        <taxon>Bacilli</taxon>
        <taxon>Bacillales</taxon>
        <taxon>Paenibacillaceae</taxon>
        <taxon>Cohnella</taxon>
    </lineage>
</organism>
<keyword evidence="3" id="KW-1185">Reference proteome</keyword>
<name>A0A3D9IDF0_9BACL</name>
<keyword evidence="1" id="KW-1133">Transmembrane helix</keyword>
<dbReference type="Proteomes" id="UP000256869">
    <property type="component" value="Unassembled WGS sequence"/>
</dbReference>
<keyword evidence="1" id="KW-0472">Membrane</keyword>
<accession>A0A3D9IDF0</accession>
<evidence type="ECO:0000313" key="3">
    <source>
        <dbReference type="Proteomes" id="UP000256869"/>
    </source>
</evidence>
<evidence type="ECO:0000256" key="1">
    <source>
        <dbReference type="SAM" id="Phobius"/>
    </source>
</evidence>